<feature type="region of interest" description="Disordered" evidence="1">
    <location>
        <begin position="60"/>
        <end position="79"/>
    </location>
</feature>
<comment type="caution">
    <text evidence="2">The sequence shown here is derived from an EMBL/GenBank/DDBJ whole genome shotgun (WGS) entry which is preliminary data.</text>
</comment>
<accession>A0A8S1HE79</accession>
<gene>
    <name evidence="2" type="ORF">CAUJ_LOCUS10038</name>
</gene>
<name>A0A8S1HE79_9PELO</name>
<dbReference type="EMBL" id="CAJGYM010000041">
    <property type="protein sequence ID" value="CAD6194119.1"/>
    <property type="molecule type" value="Genomic_DNA"/>
</dbReference>
<evidence type="ECO:0000313" key="3">
    <source>
        <dbReference type="Proteomes" id="UP000835052"/>
    </source>
</evidence>
<dbReference type="AlphaFoldDB" id="A0A8S1HE79"/>
<keyword evidence="3" id="KW-1185">Reference proteome</keyword>
<evidence type="ECO:0000313" key="2">
    <source>
        <dbReference type="EMBL" id="CAD6194119.1"/>
    </source>
</evidence>
<protein>
    <submittedName>
        <fullName evidence="2">Uncharacterized protein</fullName>
    </submittedName>
</protein>
<proteinExistence type="predicted"/>
<dbReference type="Proteomes" id="UP000835052">
    <property type="component" value="Unassembled WGS sequence"/>
</dbReference>
<reference evidence="2" key="1">
    <citation type="submission" date="2020-10" db="EMBL/GenBank/DDBJ databases">
        <authorList>
            <person name="Kikuchi T."/>
        </authorList>
    </citation>
    <scope>NUCLEOTIDE SEQUENCE</scope>
    <source>
        <strain evidence="2">NKZ352</strain>
    </source>
</reference>
<evidence type="ECO:0000256" key="1">
    <source>
        <dbReference type="SAM" id="MobiDB-lite"/>
    </source>
</evidence>
<organism evidence="2 3">
    <name type="scientific">Caenorhabditis auriculariae</name>
    <dbReference type="NCBI Taxonomy" id="2777116"/>
    <lineage>
        <taxon>Eukaryota</taxon>
        <taxon>Metazoa</taxon>
        <taxon>Ecdysozoa</taxon>
        <taxon>Nematoda</taxon>
        <taxon>Chromadorea</taxon>
        <taxon>Rhabditida</taxon>
        <taxon>Rhabditina</taxon>
        <taxon>Rhabditomorpha</taxon>
        <taxon>Rhabditoidea</taxon>
        <taxon>Rhabditidae</taxon>
        <taxon>Peloderinae</taxon>
        <taxon>Caenorhabditis</taxon>
    </lineage>
</organism>
<sequence>MLKIYDKDVPDKDLADGRFSTRTVRAKDGEETLLGTEWPADLVCCDFKYQLFSSTPAVSVHSKKRARKRTPPDRSLVTSTPGAVLQESLQIEGRVASPLYQARTFVPQASAPHTAAGLVCLLGPRGRGAV</sequence>